<feature type="domain" description="Shikimate dehydrogenase substrate binding N-terminal" evidence="10">
    <location>
        <begin position="11"/>
        <end position="93"/>
    </location>
</feature>
<comment type="subunit">
    <text evidence="8">Homodimer.</text>
</comment>
<keyword evidence="5 8" id="KW-0560">Oxidoreductase</keyword>
<feature type="binding site" evidence="8">
    <location>
        <position position="219"/>
    </location>
    <ligand>
        <name>NADP(+)</name>
        <dbReference type="ChEBI" id="CHEBI:58349"/>
    </ligand>
</feature>
<dbReference type="GO" id="GO:0008652">
    <property type="term" value="P:amino acid biosynthetic process"/>
    <property type="evidence" value="ECO:0007669"/>
    <property type="project" value="UniProtKB-KW"/>
</dbReference>
<evidence type="ECO:0000256" key="2">
    <source>
        <dbReference type="ARBA" id="ARBA00012962"/>
    </source>
</evidence>
<dbReference type="GO" id="GO:0050661">
    <property type="term" value="F:NADP binding"/>
    <property type="evidence" value="ECO:0007669"/>
    <property type="project" value="InterPro"/>
</dbReference>
<dbReference type="NCBIfam" id="TIGR00507">
    <property type="entry name" value="aroE"/>
    <property type="match status" value="1"/>
</dbReference>
<dbReference type="NCBIfam" id="NF001319">
    <property type="entry name" value="PRK00258.3-3"/>
    <property type="match status" value="1"/>
</dbReference>
<keyword evidence="6 8" id="KW-0057">Aromatic amino acid biosynthesis</keyword>
<name>A0A1P8F527_9CHLR</name>
<dbReference type="HAMAP" id="MF_00222">
    <property type="entry name" value="Shikimate_DH_AroE"/>
    <property type="match status" value="1"/>
</dbReference>
<dbReference type="InterPro" id="IPR013708">
    <property type="entry name" value="Shikimate_DH-bd_N"/>
</dbReference>
<dbReference type="Pfam" id="PF01488">
    <property type="entry name" value="Shikimate_DH"/>
    <property type="match status" value="1"/>
</dbReference>
<dbReference type="RefSeq" id="WP_076003348.1">
    <property type="nucleotide sequence ID" value="NZ_CP018258.1"/>
</dbReference>
<evidence type="ECO:0000259" key="11">
    <source>
        <dbReference type="Pfam" id="PF18317"/>
    </source>
</evidence>
<organism evidence="12 13">
    <name type="scientific">Dehalogenimonas formicexedens</name>
    <dbReference type="NCBI Taxonomy" id="1839801"/>
    <lineage>
        <taxon>Bacteria</taxon>
        <taxon>Bacillati</taxon>
        <taxon>Chloroflexota</taxon>
        <taxon>Dehalococcoidia</taxon>
        <taxon>Dehalococcoidales</taxon>
        <taxon>Dehalococcoidaceae</taxon>
        <taxon>Dehalogenimonas</taxon>
    </lineage>
</organism>
<dbReference type="InterPro" id="IPR006151">
    <property type="entry name" value="Shikm_DH/Glu-tRNA_Rdtase"/>
</dbReference>
<evidence type="ECO:0000256" key="6">
    <source>
        <dbReference type="ARBA" id="ARBA00023141"/>
    </source>
</evidence>
<sequence>MINTDTKMVALIGNPVAHSVSPAMQNASFQALDLDFVYLSFQVPPAALAEAVNVIRGLGFRGANITIPHKTAVMPFLDEIDPAAKRIGAVNTVVNTQGKLTGYNTDAPGFLAALRQGGFEPKGQKAVVLGAGGAARAVVFALRDAGATVTILNRTHESAVNLARESGALSFELSESGLKSAMKGSSLVVNTTSLGMTPDVGSTPLLASFLKQGLFVFDTVYRPRQTRLLQEAEAAGCKIMGGLEMLLEQGALAFELWTGQPAPRDVMRQAAAEALR</sequence>
<dbReference type="Gene3D" id="3.40.50.10860">
    <property type="entry name" value="Leucine Dehydrogenase, chain A, domain 1"/>
    <property type="match status" value="1"/>
</dbReference>
<dbReference type="Pfam" id="PF08501">
    <property type="entry name" value="Shikimate_dh_N"/>
    <property type="match status" value="1"/>
</dbReference>
<dbReference type="NCBIfam" id="NF001314">
    <property type="entry name" value="PRK00258.2-2"/>
    <property type="match status" value="1"/>
</dbReference>
<evidence type="ECO:0000256" key="7">
    <source>
        <dbReference type="ARBA" id="ARBA00049442"/>
    </source>
</evidence>
<keyword evidence="4 8" id="KW-0521">NADP</keyword>
<evidence type="ECO:0000256" key="8">
    <source>
        <dbReference type="HAMAP-Rule" id="MF_00222"/>
    </source>
</evidence>
<dbReference type="Pfam" id="PF18317">
    <property type="entry name" value="SDH_C"/>
    <property type="match status" value="1"/>
</dbReference>
<protein>
    <recommendedName>
        <fullName evidence="2 8">Shikimate dehydrogenase (NADP(+))</fullName>
        <shortName evidence="8">SDH</shortName>
        <ecNumber evidence="2 8">1.1.1.25</ecNumber>
    </recommendedName>
</protein>
<dbReference type="AlphaFoldDB" id="A0A1P8F527"/>
<feature type="binding site" evidence="8">
    <location>
        <position position="91"/>
    </location>
    <ligand>
        <name>shikimate</name>
        <dbReference type="ChEBI" id="CHEBI:36208"/>
    </ligand>
</feature>
<dbReference type="InterPro" id="IPR022893">
    <property type="entry name" value="Shikimate_DH_fam"/>
</dbReference>
<evidence type="ECO:0000256" key="1">
    <source>
        <dbReference type="ARBA" id="ARBA00004871"/>
    </source>
</evidence>
<dbReference type="InterPro" id="IPR011342">
    <property type="entry name" value="Shikimate_DH"/>
</dbReference>
<dbReference type="SUPFAM" id="SSF53223">
    <property type="entry name" value="Aminoacid dehydrogenase-like, N-terminal domain"/>
    <property type="match status" value="1"/>
</dbReference>
<dbReference type="EMBL" id="CP018258">
    <property type="protein sequence ID" value="APV43545.1"/>
    <property type="molecule type" value="Genomic_DNA"/>
</dbReference>
<dbReference type="PANTHER" id="PTHR21089:SF1">
    <property type="entry name" value="BIFUNCTIONAL 3-DEHYDROQUINATE DEHYDRATASE_SHIKIMATE DEHYDROGENASE, CHLOROPLASTIC"/>
    <property type="match status" value="1"/>
</dbReference>
<dbReference type="OrthoDB" id="9792692at2"/>
<dbReference type="KEGG" id="dfo:Dform_00182"/>
<dbReference type="GO" id="GO:0004764">
    <property type="term" value="F:shikimate 3-dehydrogenase (NADP+) activity"/>
    <property type="evidence" value="ECO:0007669"/>
    <property type="project" value="UniProtKB-UniRule"/>
</dbReference>
<dbReference type="STRING" id="1839801.Dform_00182"/>
<feature type="binding site" evidence="8">
    <location>
        <position position="66"/>
    </location>
    <ligand>
        <name>shikimate</name>
        <dbReference type="ChEBI" id="CHEBI:36208"/>
    </ligand>
</feature>
<dbReference type="InterPro" id="IPR036291">
    <property type="entry name" value="NAD(P)-bd_dom_sf"/>
</dbReference>
<feature type="domain" description="Quinate/shikimate 5-dehydrogenase/glutamyl-tRNA reductase" evidence="9">
    <location>
        <begin position="121"/>
        <end position="192"/>
    </location>
</feature>
<evidence type="ECO:0000256" key="4">
    <source>
        <dbReference type="ARBA" id="ARBA00022857"/>
    </source>
</evidence>
<dbReference type="GO" id="GO:0019632">
    <property type="term" value="P:shikimate metabolic process"/>
    <property type="evidence" value="ECO:0007669"/>
    <property type="project" value="InterPro"/>
</dbReference>
<comment type="caution">
    <text evidence="8">Lacks conserved residue(s) required for the propagation of feature annotation.</text>
</comment>
<evidence type="ECO:0000256" key="3">
    <source>
        <dbReference type="ARBA" id="ARBA00022605"/>
    </source>
</evidence>
<accession>A0A1P8F527</accession>
<gene>
    <name evidence="8 12" type="primary">aroE</name>
    <name evidence="12" type="ORF">Dform_00182</name>
</gene>
<dbReference type="InterPro" id="IPR046346">
    <property type="entry name" value="Aminoacid_DH-like_N_sf"/>
</dbReference>
<dbReference type="UniPathway" id="UPA00053">
    <property type="reaction ID" value="UER00087"/>
</dbReference>
<feature type="binding site" evidence="8">
    <location>
        <begin position="130"/>
        <end position="134"/>
    </location>
    <ligand>
        <name>NADP(+)</name>
        <dbReference type="ChEBI" id="CHEBI:58349"/>
    </ligand>
</feature>
<feature type="active site" description="Proton acceptor" evidence="8">
    <location>
        <position position="70"/>
    </location>
</feature>
<comment type="pathway">
    <text evidence="1 8">Metabolic intermediate biosynthesis; chorismate biosynthesis; chorismate from D-erythrose 4-phosphate and phosphoenolpyruvate: step 4/7.</text>
</comment>
<feature type="binding site" evidence="8">
    <location>
        <position position="221"/>
    </location>
    <ligand>
        <name>shikimate</name>
        <dbReference type="ChEBI" id="CHEBI:36208"/>
    </ligand>
</feature>
<evidence type="ECO:0000259" key="10">
    <source>
        <dbReference type="Pfam" id="PF08501"/>
    </source>
</evidence>
<dbReference type="EC" id="1.1.1.25" evidence="2 8"/>
<dbReference type="Proteomes" id="UP000185934">
    <property type="component" value="Chromosome"/>
</dbReference>
<keyword evidence="13" id="KW-1185">Reference proteome</keyword>
<feature type="binding site" evidence="8">
    <location>
        <begin position="19"/>
        <end position="21"/>
    </location>
    <ligand>
        <name>shikimate</name>
        <dbReference type="ChEBI" id="CHEBI:36208"/>
    </ligand>
</feature>
<evidence type="ECO:0000313" key="13">
    <source>
        <dbReference type="Proteomes" id="UP000185934"/>
    </source>
</evidence>
<feature type="binding site" evidence="8">
    <location>
        <position position="106"/>
    </location>
    <ligand>
        <name>shikimate</name>
        <dbReference type="ChEBI" id="CHEBI:36208"/>
    </ligand>
</feature>
<dbReference type="CDD" id="cd01065">
    <property type="entry name" value="NAD_bind_Shikimate_DH"/>
    <property type="match status" value="1"/>
</dbReference>
<dbReference type="Gene3D" id="3.40.50.720">
    <property type="entry name" value="NAD(P)-binding Rossmann-like Domain"/>
    <property type="match status" value="1"/>
</dbReference>
<feature type="binding site" evidence="8">
    <location>
        <position position="249"/>
    </location>
    <ligand>
        <name>shikimate</name>
        <dbReference type="ChEBI" id="CHEBI:36208"/>
    </ligand>
</feature>
<evidence type="ECO:0000313" key="12">
    <source>
        <dbReference type="EMBL" id="APV43545.1"/>
    </source>
</evidence>
<dbReference type="InterPro" id="IPR041121">
    <property type="entry name" value="SDH_C"/>
</dbReference>
<comment type="function">
    <text evidence="8">Involved in the biosynthesis of the chorismate, which leads to the biosynthesis of aromatic amino acids. Catalyzes the reversible NADPH linked reduction of 3-dehydroshikimate (DHSA) to yield shikimate (SA).</text>
</comment>
<dbReference type="GO" id="GO:0009073">
    <property type="term" value="P:aromatic amino acid family biosynthetic process"/>
    <property type="evidence" value="ECO:0007669"/>
    <property type="project" value="UniProtKB-KW"/>
</dbReference>
<evidence type="ECO:0000256" key="5">
    <source>
        <dbReference type="ARBA" id="ARBA00023002"/>
    </source>
</evidence>
<keyword evidence="3 8" id="KW-0028">Amino-acid biosynthesis</keyword>
<evidence type="ECO:0000259" key="9">
    <source>
        <dbReference type="Pfam" id="PF01488"/>
    </source>
</evidence>
<comment type="similarity">
    <text evidence="8">Belongs to the shikimate dehydrogenase family.</text>
</comment>
<proteinExistence type="inferred from homology"/>
<dbReference type="GO" id="GO:0009423">
    <property type="term" value="P:chorismate biosynthetic process"/>
    <property type="evidence" value="ECO:0007669"/>
    <property type="project" value="UniProtKB-UniRule"/>
</dbReference>
<dbReference type="SUPFAM" id="SSF51735">
    <property type="entry name" value="NAD(P)-binding Rossmann-fold domains"/>
    <property type="match status" value="1"/>
</dbReference>
<dbReference type="PANTHER" id="PTHR21089">
    <property type="entry name" value="SHIKIMATE DEHYDROGENASE"/>
    <property type="match status" value="1"/>
</dbReference>
<feature type="domain" description="SDH C-terminal" evidence="11">
    <location>
        <begin position="242"/>
        <end position="271"/>
    </location>
</feature>
<comment type="catalytic activity">
    <reaction evidence="7 8">
        <text>shikimate + NADP(+) = 3-dehydroshikimate + NADPH + H(+)</text>
        <dbReference type="Rhea" id="RHEA:17737"/>
        <dbReference type="ChEBI" id="CHEBI:15378"/>
        <dbReference type="ChEBI" id="CHEBI:16630"/>
        <dbReference type="ChEBI" id="CHEBI:36208"/>
        <dbReference type="ChEBI" id="CHEBI:57783"/>
        <dbReference type="ChEBI" id="CHEBI:58349"/>
        <dbReference type="EC" id="1.1.1.25"/>
    </reaction>
</comment>
<reference evidence="13" key="1">
    <citation type="submission" date="2016-11" db="EMBL/GenBank/DDBJ databases">
        <title>Dehalogenimonas formicexedens sp. nov., a chlorinated alkane respiring bacterium isolated from contaminated groundwater.</title>
        <authorList>
            <person name="Key T.A."/>
            <person name="Bowman K.S."/>
            <person name="Lee I."/>
            <person name="Chun J."/>
            <person name="Albuquerque L."/>
            <person name="da Costa M.S."/>
            <person name="Rainey F.A."/>
            <person name="Moe W.M."/>
        </authorList>
    </citation>
    <scope>NUCLEOTIDE SEQUENCE [LARGE SCALE GENOMIC DNA]</scope>
    <source>
        <strain evidence="13">NSZ-14</strain>
    </source>
</reference>
<feature type="binding site" evidence="8">
    <location>
        <position position="242"/>
    </location>
    <ligand>
        <name>NADP(+)</name>
        <dbReference type="ChEBI" id="CHEBI:58349"/>
    </ligand>
</feature>